<name>A0ABY9RJN3_9BURK</name>
<gene>
    <name evidence="1" type="ORF">RF679_03840</name>
</gene>
<accession>A0ABY9RJN3</accession>
<dbReference type="RefSeq" id="WP_309482898.1">
    <property type="nucleotide sequence ID" value="NZ_CP133720.1"/>
</dbReference>
<dbReference type="Proteomes" id="UP001181355">
    <property type="component" value="Chromosome"/>
</dbReference>
<reference evidence="1" key="1">
    <citation type="submission" date="2023-09" db="EMBL/GenBank/DDBJ databases">
        <title>Undibacterium sp. 20NA77.5 isolated from freshwater.</title>
        <authorList>
            <person name="Le V."/>
            <person name="Ko S.-R."/>
            <person name="Ahn C.-Y."/>
            <person name="Oh H.-M."/>
        </authorList>
    </citation>
    <scope>NUCLEOTIDE SEQUENCE</scope>
    <source>
        <strain evidence="1">20NA77.5</strain>
    </source>
</reference>
<keyword evidence="2" id="KW-1185">Reference proteome</keyword>
<dbReference type="PANTHER" id="PTHR36439:SF1">
    <property type="entry name" value="DUF1697 DOMAIN-CONTAINING PROTEIN"/>
    <property type="match status" value="1"/>
</dbReference>
<dbReference type="PIRSF" id="PIRSF008502">
    <property type="entry name" value="UCP008502"/>
    <property type="match status" value="1"/>
</dbReference>
<sequence>MGHNIRIAFLRAVNVGGTGKLAMSDLVQLCQTAGLAKVKTYIASGNVCYVSPHSAEQDRRLLEAGLLELMGKSTSCFVLDLKQLTSMIEHCPFRDYPGNQHVTVILPHRINAEGLQGVKGQAKELIALGDSCLYIAYPDGMGKSKLLVPAAQVGTARNFNTLKKMQELASSLECAG</sequence>
<dbReference type="Gene3D" id="3.30.70.1280">
    <property type="entry name" value="SP0830-like domains"/>
    <property type="match status" value="1"/>
</dbReference>
<dbReference type="SUPFAM" id="SSF160379">
    <property type="entry name" value="SP0830-like"/>
    <property type="match status" value="1"/>
</dbReference>
<organism evidence="1 2">
    <name type="scientific">Undibacterium cyanobacteriorum</name>
    <dbReference type="NCBI Taxonomy" id="3073561"/>
    <lineage>
        <taxon>Bacteria</taxon>
        <taxon>Pseudomonadati</taxon>
        <taxon>Pseudomonadota</taxon>
        <taxon>Betaproteobacteria</taxon>
        <taxon>Burkholderiales</taxon>
        <taxon>Oxalobacteraceae</taxon>
        <taxon>Undibacterium</taxon>
    </lineage>
</organism>
<dbReference type="Pfam" id="PF08002">
    <property type="entry name" value="DUF1697"/>
    <property type="match status" value="1"/>
</dbReference>
<evidence type="ECO:0000313" key="1">
    <source>
        <dbReference type="EMBL" id="WMW81419.1"/>
    </source>
</evidence>
<evidence type="ECO:0000313" key="2">
    <source>
        <dbReference type="Proteomes" id="UP001181355"/>
    </source>
</evidence>
<dbReference type="PANTHER" id="PTHR36439">
    <property type="entry name" value="BLL4334 PROTEIN"/>
    <property type="match status" value="1"/>
</dbReference>
<proteinExistence type="predicted"/>
<dbReference type="EMBL" id="CP133720">
    <property type="protein sequence ID" value="WMW81419.1"/>
    <property type="molecule type" value="Genomic_DNA"/>
</dbReference>
<protein>
    <submittedName>
        <fullName evidence="1">DUF1697 domain-containing protein</fullName>
    </submittedName>
</protein>
<dbReference type="InterPro" id="IPR012545">
    <property type="entry name" value="DUF1697"/>
</dbReference>